<dbReference type="Proteomes" id="UP001220228">
    <property type="component" value="Chromosome"/>
</dbReference>
<evidence type="ECO:0000313" key="1">
    <source>
        <dbReference type="EMBL" id="WFB39408.1"/>
    </source>
</evidence>
<proteinExistence type="predicted"/>
<dbReference type="EMBL" id="CP120687">
    <property type="protein sequence ID" value="WFB39408.1"/>
    <property type="molecule type" value="Genomic_DNA"/>
</dbReference>
<accession>A0ABY8DTA4</accession>
<evidence type="ECO:0000313" key="2">
    <source>
        <dbReference type="Proteomes" id="UP001220228"/>
    </source>
</evidence>
<keyword evidence="2" id="KW-1185">Reference proteome</keyword>
<reference evidence="1 2" key="1">
    <citation type="submission" date="2023-03" db="EMBL/GenBank/DDBJ databases">
        <authorList>
            <person name="Ruckert-Reed C."/>
        </authorList>
    </citation>
    <scope>NUCLEOTIDE SEQUENCE [LARGE SCALE GENOMIC DNA]</scope>
    <source>
        <strain evidence="1 2">DSM 115425</strain>
    </source>
</reference>
<name>A0ABY8DTA4_9LACO</name>
<dbReference type="RefSeq" id="WP_279280271.1">
    <property type="nucleotide sequence ID" value="NZ_CP120687.1"/>
</dbReference>
<protein>
    <submittedName>
        <fullName evidence="1">Uncharacterized protein</fullName>
    </submittedName>
</protein>
<gene>
    <name evidence="1" type="ORF">LHUE1_000123</name>
</gene>
<sequence length="44" mass="5067">MEKTKNAGFWDFCGWDRDVEIWCADIAETDGLFLGMTKRLSHAT</sequence>
<organism evidence="1 2">
    <name type="scientific">Lacticaseibacillus huelsenbergensis</name>
    <dbReference type="NCBI Taxonomy" id="3035291"/>
    <lineage>
        <taxon>Bacteria</taxon>
        <taxon>Bacillati</taxon>
        <taxon>Bacillota</taxon>
        <taxon>Bacilli</taxon>
        <taxon>Lactobacillales</taxon>
        <taxon>Lactobacillaceae</taxon>
        <taxon>Lacticaseibacillus</taxon>
    </lineage>
</organism>